<sequence>MIRSSRTGGIRYMRTVKEIGLFKPTLVSEAGYRLYDDKALEILQQILFFREFDMPLKEIKAVLKNPDFDKNELLKSQQKEQDEFRGF</sequence>
<dbReference type="EMBL" id="VUMB01000016">
    <property type="protein sequence ID" value="MSS40491.1"/>
    <property type="molecule type" value="Genomic_DNA"/>
</dbReference>
<evidence type="ECO:0000313" key="3">
    <source>
        <dbReference type="EMBL" id="MSS40491.1"/>
    </source>
</evidence>
<proteinExistence type="predicted"/>
<dbReference type="Gene3D" id="1.10.1660.10">
    <property type="match status" value="1"/>
</dbReference>
<reference evidence="3 4" key="1">
    <citation type="submission" date="2019-08" db="EMBL/GenBank/DDBJ databases">
        <title>In-depth cultivation of the pig gut microbiome towards novel bacterial diversity and tailored functional studies.</title>
        <authorList>
            <person name="Wylensek D."/>
            <person name="Hitch T.C.A."/>
            <person name="Clavel T."/>
        </authorList>
    </citation>
    <scope>NUCLEOTIDE SEQUENCE [LARGE SCALE GENOMIC DNA]</scope>
    <source>
        <strain evidence="3 4">BL-389-WT-3D</strain>
    </source>
</reference>
<evidence type="ECO:0000256" key="1">
    <source>
        <dbReference type="ARBA" id="ARBA00023125"/>
    </source>
</evidence>
<dbReference type="Proteomes" id="UP000462363">
    <property type="component" value="Unassembled WGS sequence"/>
</dbReference>
<gene>
    <name evidence="3" type="ORF">FYJ37_09015</name>
</gene>
<dbReference type="SUPFAM" id="SSF46955">
    <property type="entry name" value="Putative DNA-binding domain"/>
    <property type="match status" value="1"/>
</dbReference>
<dbReference type="CDD" id="cd01106">
    <property type="entry name" value="HTH_TipAL-Mta"/>
    <property type="match status" value="1"/>
</dbReference>
<organism evidence="3 4">
    <name type="scientific">Clostridium scindens (strain JCM 10418 / VPI 12708)</name>
    <dbReference type="NCBI Taxonomy" id="29347"/>
    <lineage>
        <taxon>Bacteria</taxon>
        <taxon>Bacillati</taxon>
        <taxon>Bacillota</taxon>
        <taxon>Clostridia</taxon>
        <taxon>Lachnospirales</taxon>
        <taxon>Lachnospiraceae</taxon>
    </lineage>
</organism>
<dbReference type="AlphaFoldDB" id="A0A844FBJ2"/>
<evidence type="ECO:0000259" key="2">
    <source>
        <dbReference type="PROSITE" id="PS50937"/>
    </source>
</evidence>
<name>A0A844FBJ2_CLOSV</name>
<feature type="domain" description="HTH merR-type" evidence="2">
    <location>
        <begin position="18"/>
        <end position="65"/>
    </location>
</feature>
<dbReference type="PANTHER" id="PTHR30204:SF90">
    <property type="entry name" value="HTH-TYPE TRANSCRIPTIONAL ACTIVATOR MTA"/>
    <property type="match status" value="1"/>
</dbReference>
<dbReference type="GO" id="GO:0003700">
    <property type="term" value="F:DNA-binding transcription factor activity"/>
    <property type="evidence" value="ECO:0007669"/>
    <property type="project" value="InterPro"/>
</dbReference>
<dbReference type="SMART" id="SM00422">
    <property type="entry name" value="HTH_MERR"/>
    <property type="match status" value="1"/>
</dbReference>
<evidence type="ECO:0000313" key="4">
    <source>
        <dbReference type="Proteomes" id="UP000462363"/>
    </source>
</evidence>
<dbReference type="InterPro" id="IPR009061">
    <property type="entry name" value="DNA-bd_dom_put_sf"/>
</dbReference>
<dbReference type="InterPro" id="IPR047057">
    <property type="entry name" value="MerR_fam"/>
</dbReference>
<dbReference type="Pfam" id="PF13411">
    <property type="entry name" value="MerR_1"/>
    <property type="match status" value="1"/>
</dbReference>
<keyword evidence="1" id="KW-0238">DNA-binding</keyword>
<comment type="caution">
    <text evidence="3">The sequence shown here is derived from an EMBL/GenBank/DDBJ whole genome shotgun (WGS) entry which is preliminary data.</text>
</comment>
<accession>A0A844FBJ2</accession>
<dbReference type="PANTHER" id="PTHR30204">
    <property type="entry name" value="REDOX-CYCLING DRUG-SENSING TRANSCRIPTIONAL ACTIVATOR SOXR"/>
    <property type="match status" value="1"/>
</dbReference>
<dbReference type="PROSITE" id="PS50937">
    <property type="entry name" value="HTH_MERR_2"/>
    <property type="match status" value="1"/>
</dbReference>
<dbReference type="GO" id="GO:0003677">
    <property type="term" value="F:DNA binding"/>
    <property type="evidence" value="ECO:0007669"/>
    <property type="project" value="UniProtKB-KW"/>
</dbReference>
<protein>
    <submittedName>
        <fullName evidence="3">MerR family transcriptional regulator</fullName>
    </submittedName>
</protein>
<dbReference type="InterPro" id="IPR000551">
    <property type="entry name" value="MerR-type_HTH_dom"/>
</dbReference>